<feature type="compositionally biased region" description="Basic and acidic residues" evidence="2">
    <location>
        <begin position="1"/>
        <end position="10"/>
    </location>
</feature>
<name>A0A0M4DHL5_STRPR</name>
<dbReference type="Pfam" id="PF00348">
    <property type="entry name" value="polyprenyl_synt"/>
    <property type="match status" value="1"/>
</dbReference>
<evidence type="ECO:0000256" key="1">
    <source>
        <dbReference type="RuleBase" id="RU004466"/>
    </source>
</evidence>
<dbReference type="PATRIC" id="fig|38300.4.peg.2704"/>
<dbReference type="SUPFAM" id="SSF48576">
    <property type="entry name" value="Terpenoid synthases"/>
    <property type="match status" value="1"/>
</dbReference>
<evidence type="ECO:0000313" key="4">
    <source>
        <dbReference type="Proteomes" id="UP000060513"/>
    </source>
</evidence>
<evidence type="ECO:0000256" key="2">
    <source>
        <dbReference type="SAM" id="MobiDB-lite"/>
    </source>
</evidence>
<comment type="similarity">
    <text evidence="1">Belongs to the FPP/GGPP synthase family.</text>
</comment>
<dbReference type="OMA" id="NDAPYED"/>
<dbReference type="InterPro" id="IPR008949">
    <property type="entry name" value="Isoprenoid_synthase_dom_sf"/>
</dbReference>
<dbReference type="STRING" id="38300.SPRI_2561"/>
<dbReference type="GeneID" id="97236401"/>
<proteinExistence type="inferred from homology"/>
<dbReference type="KEGG" id="spri:SPRI_2561"/>
<feature type="region of interest" description="Disordered" evidence="2">
    <location>
        <begin position="1"/>
        <end position="31"/>
    </location>
</feature>
<keyword evidence="1" id="KW-0808">Transferase</keyword>
<dbReference type="AlphaFoldDB" id="A0A0M4DHL5"/>
<dbReference type="RefSeq" id="WP_005311944.1">
    <property type="nucleotide sequence ID" value="NZ_CP011340.1"/>
</dbReference>
<dbReference type="GO" id="GO:0008299">
    <property type="term" value="P:isoprenoid biosynthetic process"/>
    <property type="evidence" value="ECO:0007669"/>
    <property type="project" value="InterPro"/>
</dbReference>
<organism evidence="3">
    <name type="scientific">Streptomyces pristinaespiralis</name>
    <dbReference type="NCBI Taxonomy" id="38300"/>
    <lineage>
        <taxon>Bacteria</taxon>
        <taxon>Bacillati</taxon>
        <taxon>Actinomycetota</taxon>
        <taxon>Actinomycetes</taxon>
        <taxon>Kitasatosporales</taxon>
        <taxon>Streptomycetaceae</taxon>
        <taxon>Streptomyces</taxon>
    </lineage>
</organism>
<dbReference type="GO" id="GO:0004659">
    <property type="term" value="F:prenyltransferase activity"/>
    <property type="evidence" value="ECO:0007669"/>
    <property type="project" value="InterPro"/>
</dbReference>
<accession>A0A0M4DHL5</accession>
<sequence>MTSSEDHIAGGDHGGAAPARTAARGAGDRPGRGITAGDADAYLDLHQKFAADIDAEVESALESLGPSSGGLRTAVAGLLRHQTFRYPLSVLPLLVYGAETGNPAPAVPLAAVHDLWWTSACYLDDIADGNTSIVAGGALGASEALLASVVTGHVLPLRVLRSLPVPEPVRGALTDEALRCAAAAAEGQLADLGADAGRTTRAAVAEIYRGKSSAPFAMITAMAATLSGADAERVDRWREFGSVFGILWQIFNDQEDMLSGREEDLRNGTVTYLLACALDGGSPAPAERVLSLHAAARESRAARSELAGLLRDPANLHRCARDLAAFRADAHRVLMALDGHSDYMPVLAGLVDQSSLMLL</sequence>
<dbReference type="OrthoDB" id="4601928at2"/>
<reference evidence="3 4" key="1">
    <citation type="submission" date="2015-08" db="EMBL/GenBank/DDBJ databases">
        <title>Genome sequence of the pristinamycin over-producing bacterium Streptomyces pristinaespiralis HCCB10218.</title>
        <authorList>
            <person name="Tian J."/>
            <person name="Yang J."/>
            <person name="Li L."/>
            <person name="Ruan L."/>
            <person name="Wei W."/>
            <person name="Zheng G."/>
            <person name="Wei Z."/>
            <person name="Yang S."/>
            <person name="Ge M."/>
            <person name="Jiang W."/>
            <person name="Lu Y."/>
        </authorList>
    </citation>
    <scope>NUCLEOTIDE SEQUENCE [LARGE SCALE GENOMIC DNA]</scope>
    <source>
        <strain evidence="3 4">HCCB 10218</strain>
    </source>
</reference>
<dbReference type="Gene3D" id="1.10.600.10">
    <property type="entry name" value="Farnesyl Diphosphate Synthase"/>
    <property type="match status" value="1"/>
</dbReference>
<protein>
    <submittedName>
        <fullName evidence="3">Geranylgeranyl pyrophosphate synthase</fullName>
    </submittedName>
</protein>
<feature type="compositionally biased region" description="Low complexity" evidence="2">
    <location>
        <begin position="15"/>
        <end position="25"/>
    </location>
</feature>
<gene>
    <name evidence="3" type="ORF">SPRI_2561</name>
</gene>
<dbReference type="EMBL" id="CP011340">
    <property type="protein sequence ID" value="ALC20867.1"/>
    <property type="molecule type" value="Genomic_DNA"/>
</dbReference>
<dbReference type="InterPro" id="IPR000092">
    <property type="entry name" value="Polyprenyl_synt"/>
</dbReference>
<evidence type="ECO:0000313" key="3">
    <source>
        <dbReference type="EMBL" id="ALC20867.1"/>
    </source>
</evidence>
<dbReference type="Proteomes" id="UP000060513">
    <property type="component" value="Chromosome"/>
</dbReference>